<evidence type="ECO:0000256" key="4">
    <source>
        <dbReference type="ARBA" id="ARBA00022018"/>
    </source>
</evidence>
<dbReference type="InterPro" id="IPR038013">
    <property type="entry name" value="ALG11"/>
</dbReference>
<dbReference type="PANTHER" id="PTHR45919:SF1">
    <property type="entry name" value="GDP-MAN:MAN(3)GLCNAC(2)-PP-DOL ALPHA-1,2-MANNOSYLTRANSFERASE"/>
    <property type="match status" value="1"/>
</dbReference>
<dbReference type="RefSeq" id="XP_013245283.1">
    <property type="nucleotide sequence ID" value="XM_013389829.1"/>
</dbReference>
<evidence type="ECO:0000256" key="6">
    <source>
        <dbReference type="ARBA" id="ARBA00022679"/>
    </source>
</evidence>
<dbReference type="PANTHER" id="PTHR45919">
    <property type="entry name" value="GDP-MAN:MAN(3)GLCNAC(2)-PP-DOL ALPHA-1,2-MANNOSYLTRANSFERASE"/>
    <property type="match status" value="1"/>
</dbReference>
<feature type="domain" description="Glycosyl transferase family 1" evidence="14">
    <location>
        <begin position="365"/>
        <end position="535"/>
    </location>
</feature>
<name>A0A066WN76_TILAU</name>
<dbReference type="InterPro" id="IPR031814">
    <property type="entry name" value="ALG11_N"/>
</dbReference>
<evidence type="ECO:0000313" key="16">
    <source>
        <dbReference type="EMBL" id="KDN52434.1"/>
    </source>
</evidence>
<dbReference type="EC" id="2.4.1.131" evidence="3 12"/>
<dbReference type="OMA" id="ARLYGWV"/>
<evidence type="ECO:0000259" key="15">
    <source>
        <dbReference type="Pfam" id="PF15924"/>
    </source>
</evidence>
<dbReference type="SUPFAM" id="SSF53756">
    <property type="entry name" value="UDP-Glycosyltransferase/glycogen phosphorylase"/>
    <property type="match status" value="1"/>
</dbReference>
<evidence type="ECO:0000256" key="12">
    <source>
        <dbReference type="RuleBase" id="RU367051"/>
    </source>
</evidence>
<keyword evidence="7" id="KW-0812">Transmembrane</keyword>
<dbReference type="GO" id="GO:0005789">
    <property type="term" value="C:endoplasmic reticulum membrane"/>
    <property type="evidence" value="ECO:0007669"/>
    <property type="project" value="UniProtKB-SubCell"/>
</dbReference>
<comment type="similarity">
    <text evidence="12">Belongs to the glycosyltransferase group 1 family. Glycosyltransferase 4 subfamily.</text>
</comment>
<keyword evidence="8 12" id="KW-0256">Endoplasmic reticulum</keyword>
<evidence type="ECO:0000259" key="14">
    <source>
        <dbReference type="Pfam" id="PF00534"/>
    </source>
</evidence>
<evidence type="ECO:0000256" key="3">
    <source>
        <dbReference type="ARBA" id="ARBA00012645"/>
    </source>
</evidence>
<comment type="pathway">
    <text evidence="2 12">Protein modification; protein glycosylation.</text>
</comment>
<organism evidence="16 17">
    <name type="scientific">Tilletiaria anomala (strain ATCC 24038 / CBS 436.72 / UBC 951)</name>
    <dbReference type="NCBI Taxonomy" id="1037660"/>
    <lineage>
        <taxon>Eukaryota</taxon>
        <taxon>Fungi</taxon>
        <taxon>Dikarya</taxon>
        <taxon>Basidiomycota</taxon>
        <taxon>Ustilaginomycotina</taxon>
        <taxon>Exobasidiomycetes</taxon>
        <taxon>Georgefischeriales</taxon>
        <taxon>Tilletiariaceae</taxon>
        <taxon>Tilletiaria</taxon>
    </lineage>
</organism>
<keyword evidence="10" id="KW-0472">Membrane</keyword>
<comment type="caution">
    <text evidence="16">The sequence shown here is derived from an EMBL/GenBank/DDBJ whole genome shotgun (WGS) entry which is preliminary data.</text>
</comment>
<keyword evidence="9" id="KW-1133">Transmembrane helix</keyword>
<evidence type="ECO:0000256" key="5">
    <source>
        <dbReference type="ARBA" id="ARBA00022676"/>
    </source>
</evidence>
<evidence type="ECO:0000256" key="9">
    <source>
        <dbReference type="ARBA" id="ARBA00022989"/>
    </source>
</evidence>
<dbReference type="GeneID" id="25263791"/>
<accession>A0A066WN76</accession>
<dbReference type="Proteomes" id="UP000027361">
    <property type="component" value="Unassembled WGS sequence"/>
</dbReference>
<keyword evidence="17" id="KW-1185">Reference proteome</keyword>
<comment type="function">
    <text evidence="12">GDP-Man:Man(3)GlcNAc(2)-PP-Dol alpha-1,2-mannosyltransferase that operates in the biosynthetic pathway of dolichol-linked oligosaccharides, the glycan precursors employed in protein asparagine (N)-glycosylation. The assembly of dolichol-linked oligosaccharides begins on the cytosolic side of the endoplasmic reticulum membrane and finishes in its lumen. The sequential addition of sugars to dolichol pyrophosphate produces dolichol-linked oligosaccharides containing fourteen sugars, including two GlcNAcs, nine mannoses and three glucoses. Once assembled, the oligosaccharide is transferred from the lipid to nascent proteins by oligosaccharyltransferases. Catalyzes, on the cytoplasmic face of the endoplasmic reticulum, the addition of the fourth and fifth mannose residues to the dolichol-linked oligosaccharide chain, to produce Man(5)GlcNAc(2)-PP-dolichol core oligosaccharide.</text>
</comment>
<evidence type="ECO:0000256" key="8">
    <source>
        <dbReference type="ARBA" id="ARBA00022824"/>
    </source>
</evidence>
<evidence type="ECO:0000256" key="2">
    <source>
        <dbReference type="ARBA" id="ARBA00004922"/>
    </source>
</evidence>
<proteinExistence type="inferred from homology"/>
<sequence length="586" mass="65853">MALPSFNAFLASFAFFFFLLGVSLFVGFIQLVEGHTRRVVRTNRKRRRQLLARLGITESKGGEDRRLIIGFFHPYCNAGGGGERVLFEALAYHLQNDPNVICVVYTGDVGPLPDVKQVHAPADEAAFDAAYKSLRSETQETRDSPKTIKQNAEAREVGREKKVTKEDIISKVKSRFAIELDSERLLFLPLDARKFVDDSYWKHFTLLGQSLGSVLLAFEAMSELIPDVFIDTMGYAFTYPAVRLFSKKLPIGTYTHYPTISTDMLRRIENREASHTNNTTTASSAWRSALKLRYYRTFAWIYSWALRRASRVVANGTWTRNHLDQLMNAGLPRNSHKRRRVEVVYPPCDTEGLATFPLDNARVGFVSLAQFRPEKEHATQLRFLRALLDRHPDVVAKHGKQDLKMTMMGSCRNEGDEARIEMLKALVKRLHLEEYVEFVVNAPWSEVIQRLSTASIGISTMVDEHFGMNVVEFMAAGLITLSHASAGPLLDISVPNASGERTGYHALTPDDFADRAAEILRLREGEALSIRKRARARAQNIFGAQSFRDSWCNHLWLPLVGSLGGGSQGAQAAGLLPSEAESRKDK</sequence>
<dbReference type="GO" id="GO:0006487">
    <property type="term" value="P:protein N-linked glycosylation"/>
    <property type="evidence" value="ECO:0007669"/>
    <property type="project" value="TreeGrafter"/>
</dbReference>
<dbReference type="Pfam" id="PF15924">
    <property type="entry name" value="ALG11_N"/>
    <property type="match status" value="2"/>
</dbReference>
<dbReference type="OrthoDB" id="2276068at2759"/>
<gene>
    <name evidence="16" type="ORF">K437DRAFT_254209</name>
</gene>
<feature type="region of interest" description="Disordered" evidence="13">
    <location>
        <begin position="136"/>
        <end position="155"/>
    </location>
</feature>
<dbReference type="Gene3D" id="3.40.50.2000">
    <property type="entry name" value="Glycogen Phosphorylase B"/>
    <property type="match status" value="1"/>
</dbReference>
<dbReference type="AlphaFoldDB" id="A0A066WN76"/>
<dbReference type="GO" id="GO:0004377">
    <property type="term" value="F:GDP-Man:Man(3)GlcNAc(2)-PP-Dol alpha-1,2-mannosyltransferase activity"/>
    <property type="evidence" value="ECO:0007669"/>
    <property type="project" value="UniProtKB-UniRule"/>
</dbReference>
<comment type="subcellular location">
    <subcellularLocation>
        <location evidence="1">Endoplasmic reticulum membrane</location>
        <topology evidence="1">Single-pass membrane protein</topology>
    </subcellularLocation>
</comment>
<dbReference type="Pfam" id="PF00534">
    <property type="entry name" value="Glycos_transf_1"/>
    <property type="match status" value="1"/>
</dbReference>
<dbReference type="EMBL" id="JMSN01000010">
    <property type="protein sequence ID" value="KDN52434.1"/>
    <property type="molecule type" value="Genomic_DNA"/>
</dbReference>
<dbReference type="InParanoid" id="A0A066WN76"/>
<dbReference type="UniPathway" id="UPA00378"/>
<dbReference type="InterPro" id="IPR001296">
    <property type="entry name" value="Glyco_trans_1"/>
</dbReference>
<keyword evidence="5 12" id="KW-0328">Glycosyltransferase</keyword>
<feature type="domain" description="ALG11 mannosyltransferase N-terminal" evidence="15">
    <location>
        <begin position="160"/>
        <end position="326"/>
    </location>
</feature>
<reference evidence="16 17" key="1">
    <citation type="submission" date="2014-05" db="EMBL/GenBank/DDBJ databases">
        <title>Draft genome sequence of a rare smut relative, Tilletiaria anomala UBC 951.</title>
        <authorList>
            <consortium name="DOE Joint Genome Institute"/>
            <person name="Toome M."/>
            <person name="Kuo A."/>
            <person name="Henrissat B."/>
            <person name="Lipzen A."/>
            <person name="Tritt A."/>
            <person name="Yoshinaga Y."/>
            <person name="Zane M."/>
            <person name="Barry K."/>
            <person name="Grigoriev I.V."/>
            <person name="Spatafora J.W."/>
            <person name="Aimea M.C."/>
        </authorList>
    </citation>
    <scope>NUCLEOTIDE SEQUENCE [LARGE SCALE GENOMIC DNA]</scope>
    <source>
        <strain evidence="16 17">UBC 951</strain>
    </source>
</reference>
<dbReference type="CDD" id="cd03806">
    <property type="entry name" value="GT4_ALG11-like"/>
    <property type="match status" value="1"/>
</dbReference>
<dbReference type="STRING" id="1037660.A0A066WN76"/>
<dbReference type="HOGENOM" id="CLU_017896_1_1_1"/>
<evidence type="ECO:0000256" key="1">
    <source>
        <dbReference type="ARBA" id="ARBA00004389"/>
    </source>
</evidence>
<evidence type="ECO:0000313" key="17">
    <source>
        <dbReference type="Proteomes" id="UP000027361"/>
    </source>
</evidence>
<evidence type="ECO:0000256" key="10">
    <source>
        <dbReference type="ARBA" id="ARBA00023136"/>
    </source>
</evidence>
<comment type="catalytic activity">
    <reaction evidence="11 12">
        <text>an alpha-D-Man-(1-&gt;3)-[alpha-D-Man-(1-&gt;6)]-beta-D-Man-(1-&gt;4)-beta-D-GlcNAc-(1-&gt;4)-alpha-D-GlcNAc-diphospho-di-trans,poly-cis-dolichol + 2 GDP-alpha-D-mannose = an alpha-D-Man-(1-&gt;2)-alpha-D-Man-(1-&gt;2)-alpha-D-Man-(1-&gt;3)-[alpha-D-Man-(1-&gt;6)]-beta-D-Man-(1-&gt;4)-beta-D-GlcNAc-(1-&gt;4)-alpha-D-GlcNAc-diphospho-di-trans,poly-cis-dolichol + 2 GDP + 2 H(+)</text>
        <dbReference type="Rhea" id="RHEA:29523"/>
        <dbReference type="Rhea" id="RHEA-COMP:19515"/>
        <dbReference type="Rhea" id="RHEA-COMP:19516"/>
        <dbReference type="ChEBI" id="CHEBI:15378"/>
        <dbReference type="ChEBI" id="CHEBI:57527"/>
        <dbReference type="ChEBI" id="CHEBI:58189"/>
        <dbReference type="ChEBI" id="CHEBI:132511"/>
        <dbReference type="ChEBI" id="CHEBI:132515"/>
        <dbReference type="EC" id="2.4.1.131"/>
    </reaction>
    <physiologicalReaction direction="left-to-right" evidence="11 12">
        <dbReference type="Rhea" id="RHEA:29524"/>
    </physiologicalReaction>
</comment>
<evidence type="ECO:0000256" key="7">
    <source>
        <dbReference type="ARBA" id="ARBA00022692"/>
    </source>
</evidence>
<keyword evidence="6 12" id="KW-0808">Transferase</keyword>
<evidence type="ECO:0000256" key="11">
    <source>
        <dbReference type="ARBA" id="ARBA00045065"/>
    </source>
</evidence>
<evidence type="ECO:0000256" key="13">
    <source>
        <dbReference type="SAM" id="MobiDB-lite"/>
    </source>
</evidence>
<dbReference type="FunCoup" id="A0A066WN76">
    <property type="interactions" value="261"/>
</dbReference>
<protein>
    <recommendedName>
        <fullName evidence="4 12">GDP-Man:Man(3)GlcNAc(2)-PP-Dol alpha-1,2-mannosyltransferase</fullName>
        <ecNumber evidence="3 12">2.4.1.131</ecNumber>
    </recommendedName>
</protein>
<feature type="domain" description="ALG11 mannosyltransferase N-terminal" evidence="15">
    <location>
        <begin position="67"/>
        <end position="109"/>
    </location>
</feature>